<dbReference type="PRINTS" id="PR01438">
    <property type="entry name" value="UNVRSLSTRESS"/>
</dbReference>
<organism evidence="3 4">
    <name type="scientific">Plantactinospora siamensis</name>
    <dbReference type="NCBI Taxonomy" id="555372"/>
    <lineage>
        <taxon>Bacteria</taxon>
        <taxon>Bacillati</taxon>
        <taxon>Actinomycetota</taxon>
        <taxon>Actinomycetes</taxon>
        <taxon>Micromonosporales</taxon>
        <taxon>Micromonosporaceae</taxon>
        <taxon>Plantactinospora</taxon>
    </lineage>
</organism>
<evidence type="ECO:0000256" key="1">
    <source>
        <dbReference type="ARBA" id="ARBA00008791"/>
    </source>
</evidence>
<name>A0ABV6P3Z4_9ACTN</name>
<dbReference type="EMBL" id="JBHLUE010000024">
    <property type="protein sequence ID" value="MFC0567424.1"/>
    <property type="molecule type" value="Genomic_DNA"/>
</dbReference>
<evidence type="ECO:0000259" key="2">
    <source>
        <dbReference type="Pfam" id="PF00582"/>
    </source>
</evidence>
<dbReference type="RefSeq" id="WP_377342727.1">
    <property type="nucleotide sequence ID" value="NZ_JBHLUE010000024.1"/>
</dbReference>
<accession>A0ABV6P3Z4</accession>
<dbReference type="InterPro" id="IPR014729">
    <property type="entry name" value="Rossmann-like_a/b/a_fold"/>
</dbReference>
<comment type="caution">
    <text evidence="3">The sequence shown here is derived from an EMBL/GenBank/DDBJ whole genome shotgun (WGS) entry which is preliminary data.</text>
</comment>
<feature type="domain" description="UspA" evidence="2">
    <location>
        <begin position="35"/>
        <end position="164"/>
    </location>
</feature>
<comment type="similarity">
    <text evidence="1">Belongs to the universal stress protein A family.</text>
</comment>
<sequence length="305" mass="31807">MVRDVVTDAGPPDAWIATPAAMPAPGSPADRDVPPVVVGVDGSALGMAAVRLAAREAELHERPLRVVHAFNWGPDPYEPPEELRDPAEVIAEKAVECGAEAAPDVPVSAALLEGPPVTILLRESGAAAMLVIGDGGLGRCECVPVDATPLQVAARAGCAVLVARETVPPAGPVVVGVDGSASSMQALDLAFESAHRRGTALRVVRAWDPVEDPAGTEARTTLQVEEAVRPLRERRPDVPVELRIRTGDPKDVIVAETEGAALVVASARGEQPWRGMLGAVSQALLYHCTAPVLIARPGHELYIQG</sequence>
<reference evidence="3 4" key="1">
    <citation type="submission" date="2024-09" db="EMBL/GenBank/DDBJ databases">
        <authorList>
            <person name="Sun Q."/>
            <person name="Mori K."/>
        </authorList>
    </citation>
    <scope>NUCLEOTIDE SEQUENCE [LARGE SCALE GENOMIC DNA]</scope>
    <source>
        <strain evidence="3 4">TBRC 2205</strain>
    </source>
</reference>
<evidence type="ECO:0000313" key="3">
    <source>
        <dbReference type="EMBL" id="MFC0567424.1"/>
    </source>
</evidence>
<proteinExistence type="inferred from homology"/>
<dbReference type="Gene3D" id="3.40.50.620">
    <property type="entry name" value="HUPs"/>
    <property type="match status" value="2"/>
</dbReference>
<dbReference type="InterPro" id="IPR006016">
    <property type="entry name" value="UspA"/>
</dbReference>
<dbReference type="SUPFAM" id="SSF52402">
    <property type="entry name" value="Adenine nucleotide alpha hydrolases-like"/>
    <property type="match status" value="2"/>
</dbReference>
<dbReference type="InterPro" id="IPR006015">
    <property type="entry name" value="Universal_stress_UspA"/>
</dbReference>
<gene>
    <name evidence="3" type="ORF">ACFFHU_25205</name>
</gene>
<feature type="domain" description="UspA" evidence="2">
    <location>
        <begin position="172"/>
        <end position="296"/>
    </location>
</feature>
<dbReference type="PANTHER" id="PTHR46268:SF6">
    <property type="entry name" value="UNIVERSAL STRESS PROTEIN UP12"/>
    <property type="match status" value="1"/>
</dbReference>
<dbReference type="Proteomes" id="UP001589894">
    <property type="component" value="Unassembled WGS sequence"/>
</dbReference>
<protein>
    <submittedName>
        <fullName evidence="3">Universal stress protein</fullName>
    </submittedName>
</protein>
<evidence type="ECO:0000313" key="4">
    <source>
        <dbReference type="Proteomes" id="UP001589894"/>
    </source>
</evidence>
<keyword evidence="4" id="KW-1185">Reference proteome</keyword>
<dbReference type="PANTHER" id="PTHR46268">
    <property type="entry name" value="STRESS RESPONSE PROTEIN NHAX"/>
    <property type="match status" value="1"/>
</dbReference>
<dbReference type="Pfam" id="PF00582">
    <property type="entry name" value="Usp"/>
    <property type="match status" value="2"/>
</dbReference>